<feature type="transmembrane region" description="Helical" evidence="5">
    <location>
        <begin position="182"/>
        <end position="203"/>
    </location>
</feature>
<dbReference type="GO" id="GO:0000139">
    <property type="term" value="C:Golgi membrane"/>
    <property type="evidence" value="ECO:0007669"/>
    <property type="project" value="InterPro"/>
</dbReference>
<evidence type="ECO:0000313" key="8">
    <source>
        <dbReference type="EMBL" id="KAG5490412.1"/>
    </source>
</evidence>
<evidence type="ECO:0000256" key="5">
    <source>
        <dbReference type="SAM" id="Phobius"/>
    </source>
</evidence>
<comment type="caution">
    <text evidence="7">The sequence shown here is derived from an EMBL/GenBank/DDBJ whole genome shotgun (WGS) entry which is preliminary data.</text>
</comment>
<keyword evidence="2 5" id="KW-0812">Transmembrane</keyword>
<dbReference type="Pfam" id="PF04142">
    <property type="entry name" value="Nuc_sug_transp"/>
    <property type="match status" value="1"/>
</dbReference>
<evidence type="ECO:0000256" key="1">
    <source>
        <dbReference type="ARBA" id="ARBA00004141"/>
    </source>
</evidence>
<dbReference type="RefSeq" id="XP_067752738.1">
    <property type="nucleotide sequence ID" value="XM_067896581.1"/>
</dbReference>
<dbReference type="EMBL" id="JAFJZO010000036">
    <property type="protein sequence ID" value="KAG5490410.1"/>
    <property type="molecule type" value="Genomic_DNA"/>
</dbReference>
<evidence type="ECO:0000313" key="7">
    <source>
        <dbReference type="EMBL" id="KAG5490411.1"/>
    </source>
</evidence>
<sequence length="419" mass="46186">MGCVARPAWLRCCTLNVNLIALVLLAVQNSLYLVLIGYSQQSESPPPLAAGGAEPEEPEEHAVIFKASHFLATTEIVKLLFSLLWCTIDEVRAMQKERSTVEAVDKSEEDSTERMPINALCTTKPRQPLVTLDCFFSLLTRMRHAVGLNHQYKETLLMTVPAIAYSIQGLLLIYALKLLDPALFQVLYQVRILFLAIMMRVVLDLRLSPAQWGALVMLMFGLTLAQLSAKSKREETTTIEADEAVRKEMEIAAAAAKTASTWVIEGTLDALAGGFLSAFSGVFMEFVLKKRGNHFSLAARNTHLAFFSVVCFIITFLTEIFQSDEAGGAVNTLDEFRRTFFDGFTGLVWFLVFLQAVGGMLVALVVRYCDNIVKSFSTAVAIVLSGTASVFLFNTPLNGTFVLGSCLVMISITVYSLKK</sequence>
<gene>
    <name evidence="6" type="ORF">JKF63_00530</name>
    <name evidence="7" type="ORF">JKF63_00531</name>
    <name evidence="8" type="ORF">JKF63_00532</name>
</gene>
<keyword evidence="3 5" id="KW-1133">Transmembrane helix</keyword>
<feature type="transmembrane region" description="Helical" evidence="5">
    <location>
        <begin position="19"/>
        <end position="38"/>
    </location>
</feature>
<feature type="transmembrane region" description="Helical" evidence="5">
    <location>
        <begin position="399"/>
        <end position="417"/>
    </location>
</feature>
<dbReference type="GeneID" id="94286658"/>
<evidence type="ECO:0000256" key="2">
    <source>
        <dbReference type="ARBA" id="ARBA00022692"/>
    </source>
</evidence>
<dbReference type="InterPro" id="IPR007271">
    <property type="entry name" value="Nuc_sug_transpt"/>
</dbReference>
<evidence type="ECO:0000256" key="4">
    <source>
        <dbReference type="ARBA" id="ARBA00023136"/>
    </source>
</evidence>
<proteinExistence type="predicted"/>
<protein>
    <recommendedName>
        <fullName evidence="10">UDP-galactose transporter</fullName>
    </recommendedName>
</protein>
<dbReference type="EMBL" id="JAFJZO010000036">
    <property type="protein sequence ID" value="KAG5490411.1"/>
    <property type="molecule type" value="Genomic_DNA"/>
</dbReference>
<evidence type="ECO:0008006" key="10">
    <source>
        <dbReference type="Google" id="ProtNLM"/>
    </source>
</evidence>
<accession>A0A836HBT0</accession>
<feature type="transmembrane region" description="Helical" evidence="5">
    <location>
        <begin position="270"/>
        <end position="288"/>
    </location>
</feature>
<dbReference type="Proteomes" id="UP000674318">
    <property type="component" value="Unassembled WGS sequence"/>
</dbReference>
<feature type="transmembrane region" description="Helical" evidence="5">
    <location>
        <begin position="156"/>
        <end position="176"/>
    </location>
</feature>
<keyword evidence="4 5" id="KW-0472">Membrane</keyword>
<evidence type="ECO:0000313" key="6">
    <source>
        <dbReference type="EMBL" id="KAG5490410.1"/>
    </source>
</evidence>
<dbReference type="EMBL" id="JAFJZO010000036">
    <property type="protein sequence ID" value="KAG5490412.1"/>
    <property type="molecule type" value="Genomic_DNA"/>
</dbReference>
<dbReference type="GO" id="GO:0015165">
    <property type="term" value="F:pyrimidine nucleotide-sugar transmembrane transporter activity"/>
    <property type="evidence" value="ECO:0007669"/>
    <property type="project" value="InterPro"/>
</dbReference>
<dbReference type="NCBIfam" id="TIGR00803">
    <property type="entry name" value="nst"/>
    <property type="match status" value="1"/>
</dbReference>
<dbReference type="SUPFAM" id="SSF103481">
    <property type="entry name" value="Multidrug resistance efflux transporter EmrE"/>
    <property type="match status" value="1"/>
</dbReference>
<evidence type="ECO:0000256" key="3">
    <source>
        <dbReference type="ARBA" id="ARBA00022989"/>
    </source>
</evidence>
<feature type="transmembrane region" description="Helical" evidence="5">
    <location>
        <begin position="373"/>
        <end position="393"/>
    </location>
</feature>
<dbReference type="KEGG" id="phet:94286658"/>
<name>A0A836HBT0_9TRYP</name>
<dbReference type="InterPro" id="IPR037185">
    <property type="entry name" value="EmrE-like"/>
</dbReference>
<feature type="transmembrane region" description="Helical" evidence="5">
    <location>
        <begin position="304"/>
        <end position="323"/>
    </location>
</feature>
<organism evidence="7 9">
    <name type="scientific">Porcisia hertigi</name>
    <dbReference type="NCBI Taxonomy" id="2761500"/>
    <lineage>
        <taxon>Eukaryota</taxon>
        <taxon>Discoba</taxon>
        <taxon>Euglenozoa</taxon>
        <taxon>Kinetoplastea</taxon>
        <taxon>Metakinetoplastina</taxon>
        <taxon>Trypanosomatida</taxon>
        <taxon>Trypanosomatidae</taxon>
        <taxon>Leishmaniinae</taxon>
        <taxon>Porcisia</taxon>
    </lineage>
</organism>
<dbReference type="OrthoDB" id="408493at2759"/>
<dbReference type="PIRSF" id="PIRSF005799">
    <property type="entry name" value="UDP-gal_transpt"/>
    <property type="match status" value="1"/>
</dbReference>
<dbReference type="PANTHER" id="PTHR10231">
    <property type="entry name" value="NUCLEOTIDE-SUGAR TRANSMEMBRANE TRANSPORTER"/>
    <property type="match status" value="1"/>
</dbReference>
<keyword evidence="9" id="KW-1185">Reference proteome</keyword>
<dbReference type="AlphaFoldDB" id="A0A836HBT0"/>
<reference evidence="7 9" key="1">
    <citation type="submission" date="2021-02" db="EMBL/GenBank/DDBJ databases">
        <title>Porcisia hertigi Genome sequencing and assembly.</title>
        <authorList>
            <person name="Almutairi H."/>
            <person name="Gatherer D."/>
        </authorList>
    </citation>
    <scope>NUCLEOTIDE SEQUENCE [LARGE SCALE GENOMIC DNA]</scope>
    <source>
        <strain evidence="7 9">C119</strain>
    </source>
</reference>
<comment type="subcellular location">
    <subcellularLocation>
        <location evidence="1">Membrane</location>
        <topology evidence="1">Multi-pass membrane protein</topology>
    </subcellularLocation>
</comment>
<feature type="transmembrane region" description="Helical" evidence="5">
    <location>
        <begin position="343"/>
        <end position="366"/>
    </location>
</feature>
<evidence type="ECO:0000313" key="9">
    <source>
        <dbReference type="Proteomes" id="UP000674318"/>
    </source>
</evidence>